<dbReference type="Proteomes" id="UP000034201">
    <property type="component" value="Unassembled WGS sequence"/>
</dbReference>
<evidence type="ECO:0000256" key="3">
    <source>
        <dbReference type="ARBA" id="ARBA00023002"/>
    </source>
</evidence>
<comment type="similarity">
    <text evidence="1">Belongs to the thioredoxin family. DsbA subfamily.</text>
</comment>
<reference evidence="8 9" key="1">
    <citation type="journal article" date="2015" name="Nature">
        <title>rRNA introns, odd ribosomes, and small enigmatic genomes across a large radiation of phyla.</title>
        <authorList>
            <person name="Brown C.T."/>
            <person name="Hug L.A."/>
            <person name="Thomas B.C."/>
            <person name="Sharon I."/>
            <person name="Castelle C.J."/>
            <person name="Singh A."/>
            <person name="Wilkins M.J."/>
            <person name="Williams K.H."/>
            <person name="Banfield J.F."/>
        </authorList>
    </citation>
    <scope>NUCLEOTIDE SEQUENCE [LARGE SCALE GENOMIC DNA]</scope>
</reference>
<feature type="region of interest" description="Disordered" evidence="6">
    <location>
        <begin position="151"/>
        <end position="172"/>
    </location>
</feature>
<name>A0A0G1WLT5_9BACT</name>
<gene>
    <name evidence="8" type="ORF">UY61_C0054G0006</name>
</gene>
<evidence type="ECO:0000313" key="8">
    <source>
        <dbReference type="EMBL" id="KKW19565.1"/>
    </source>
</evidence>
<keyword evidence="5" id="KW-0676">Redox-active center</keyword>
<accession>A0A0G1WLT5</accession>
<dbReference type="AlphaFoldDB" id="A0A0G1WLT5"/>
<dbReference type="PANTHER" id="PTHR13887">
    <property type="entry name" value="GLUTATHIONE S-TRANSFERASE KAPPA"/>
    <property type="match status" value="1"/>
</dbReference>
<dbReference type="SUPFAM" id="SSF52833">
    <property type="entry name" value="Thioredoxin-like"/>
    <property type="match status" value="1"/>
</dbReference>
<evidence type="ECO:0000313" key="9">
    <source>
        <dbReference type="Proteomes" id="UP000034201"/>
    </source>
</evidence>
<dbReference type="Gene3D" id="3.40.30.10">
    <property type="entry name" value="Glutaredoxin"/>
    <property type="match status" value="1"/>
</dbReference>
<evidence type="ECO:0000256" key="6">
    <source>
        <dbReference type="SAM" id="MobiDB-lite"/>
    </source>
</evidence>
<dbReference type="EMBL" id="LCQQ01000054">
    <property type="protein sequence ID" value="KKW19565.1"/>
    <property type="molecule type" value="Genomic_DNA"/>
</dbReference>
<dbReference type="PANTHER" id="PTHR13887:SF14">
    <property type="entry name" value="DISULFIDE BOND FORMATION PROTEIN D"/>
    <property type="match status" value="1"/>
</dbReference>
<protein>
    <submittedName>
        <fullName evidence="8">Periplasmic thiol:disulfide interchange protein DsbA</fullName>
    </submittedName>
</protein>
<evidence type="ECO:0000256" key="1">
    <source>
        <dbReference type="ARBA" id="ARBA00005791"/>
    </source>
</evidence>
<evidence type="ECO:0000259" key="7">
    <source>
        <dbReference type="Pfam" id="PF13462"/>
    </source>
</evidence>
<dbReference type="Pfam" id="PF13462">
    <property type="entry name" value="Thioredoxin_4"/>
    <property type="match status" value="1"/>
</dbReference>
<evidence type="ECO:0000256" key="4">
    <source>
        <dbReference type="ARBA" id="ARBA00023157"/>
    </source>
</evidence>
<dbReference type="InterPro" id="IPR036249">
    <property type="entry name" value="Thioredoxin-like_sf"/>
</dbReference>
<keyword evidence="2" id="KW-0732">Signal</keyword>
<organism evidence="8 9">
    <name type="scientific">Candidatus Adlerbacteria bacterium GW2011_GWC1_50_9</name>
    <dbReference type="NCBI Taxonomy" id="1618608"/>
    <lineage>
        <taxon>Bacteria</taxon>
        <taxon>Candidatus Adleribacteriota</taxon>
    </lineage>
</organism>
<evidence type="ECO:0000256" key="5">
    <source>
        <dbReference type="ARBA" id="ARBA00023284"/>
    </source>
</evidence>
<comment type="caution">
    <text evidence="8">The sequence shown here is derived from an EMBL/GenBank/DDBJ whole genome shotgun (WGS) entry which is preliminary data.</text>
</comment>
<keyword evidence="3" id="KW-0560">Oxidoreductase</keyword>
<evidence type="ECO:0000256" key="2">
    <source>
        <dbReference type="ARBA" id="ARBA00022729"/>
    </source>
</evidence>
<keyword evidence="4" id="KW-1015">Disulfide bond</keyword>
<dbReference type="GO" id="GO:0016491">
    <property type="term" value="F:oxidoreductase activity"/>
    <property type="evidence" value="ECO:0007669"/>
    <property type="project" value="UniProtKB-KW"/>
</dbReference>
<feature type="domain" description="Thioredoxin-like fold" evidence="7">
    <location>
        <begin position="50"/>
        <end position="239"/>
    </location>
</feature>
<sequence length="282" mass="30197">MNSYSTPIAIVIAGALIAGALFFSNAGPSDGDSNLSVGTAPIELRAVRADEHLRGNPEATVVMVEFSDTECPFCKQFDTTMHQVIAAYEPNEVAWVYRHFPLTQLHPKAPKEAEAMECAAEMGGNDTFWAYSDELYSTSKSNNSLDIGVYNTPTPTPTGPDGTPYYEEKTPRSVSDAGRLTDIAVGVGLDKVAFEECLASDKFASLVQTDSDEATNSGGNGTPYVVFISKEAVGKDTKDLLNSLIPSVGPDAFAISKDGFRISMSGALPFDMLKQIIDSLLK</sequence>
<proteinExistence type="inferred from homology"/>
<dbReference type="InterPro" id="IPR012336">
    <property type="entry name" value="Thioredoxin-like_fold"/>
</dbReference>